<evidence type="ECO:0008006" key="5">
    <source>
        <dbReference type="Google" id="ProtNLM"/>
    </source>
</evidence>
<feature type="compositionally biased region" description="Low complexity" evidence="1">
    <location>
        <begin position="102"/>
        <end position="111"/>
    </location>
</feature>
<evidence type="ECO:0000313" key="4">
    <source>
        <dbReference type="Proteomes" id="UP000326554"/>
    </source>
</evidence>
<keyword evidence="2" id="KW-0732">Signal</keyword>
<proteinExistence type="predicted"/>
<feature type="region of interest" description="Disordered" evidence="1">
    <location>
        <begin position="74"/>
        <end position="111"/>
    </location>
</feature>
<comment type="caution">
    <text evidence="3">The sequence shown here is derived from an EMBL/GenBank/DDBJ whole genome shotgun (WGS) entry which is preliminary data.</text>
</comment>
<feature type="non-terminal residue" evidence="3">
    <location>
        <position position="111"/>
    </location>
</feature>
<dbReference type="RefSeq" id="WP_150446684.1">
    <property type="nucleotide sequence ID" value="NZ_VYQE01000007.1"/>
</dbReference>
<evidence type="ECO:0000313" key="3">
    <source>
        <dbReference type="EMBL" id="KAA9005179.1"/>
    </source>
</evidence>
<name>A0A5J5GAP1_9RHOB</name>
<gene>
    <name evidence="3" type="ORF">F3S47_17890</name>
</gene>
<reference evidence="3 4" key="1">
    <citation type="submission" date="2019-09" db="EMBL/GenBank/DDBJ databases">
        <authorList>
            <person name="Park J.-S."/>
            <person name="Choi H.-J."/>
        </authorList>
    </citation>
    <scope>NUCLEOTIDE SEQUENCE [LARGE SCALE GENOMIC DNA]</scope>
    <source>
        <strain evidence="3 4">176SS1-4</strain>
    </source>
</reference>
<dbReference type="Proteomes" id="UP000326554">
    <property type="component" value="Unassembled WGS sequence"/>
</dbReference>
<dbReference type="AlphaFoldDB" id="A0A5J5GAP1"/>
<keyword evidence="4" id="KW-1185">Reference proteome</keyword>
<feature type="chain" id="PRO_5023927394" description="PepSY domain-containing protein" evidence="2">
    <location>
        <begin position="20"/>
        <end position="111"/>
    </location>
</feature>
<evidence type="ECO:0000256" key="2">
    <source>
        <dbReference type="SAM" id="SignalP"/>
    </source>
</evidence>
<accession>A0A5J5GAP1</accession>
<organism evidence="3 4">
    <name type="scientific">Histidinibacterium aquaticum</name>
    <dbReference type="NCBI Taxonomy" id="2613962"/>
    <lineage>
        <taxon>Bacteria</taxon>
        <taxon>Pseudomonadati</taxon>
        <taxon>Pseudomonadota</taxon>
        <taxon>Alphaproteobacteria</taxon>
        <taxon>Rhodobacterales</taxon>
        <taxon>Paracoccaceae</taxon>
        <taxon>Histidinibacterium</taxon>
    </lineage>
</organism>
<sequence>MTRLALVLYLVLAATAAGAQTVQDQIVSQLRAQGFTSIEASRTLLGRVILHAQSPSYDRELVFNPTTGEILRDLTTIRRGDDSRPRVLNPRSDDDDDDRRGSAASSNSGNG</sequence>
<evidence type="ECO:0000256" key="1">
    <source>
        <dbReference type="SAM" id="MobiDB-lite"/>
    </source>
</evidence>
<feature type="signal peptide" evidence="2">
    <location>
        <begin position="1"/>
        <end position="19"/>
    </location>
</feature>
<feature type="compositionally biased region" description="Basic and acidic residues" evidence="1">
    <location>
        <begin position="74"/>
        <end position="85"/>
    </location>
</feature>
<protein>
    <recommendedName>
        <fullName evidence="5">PepSY domain-containing protein</fullName>
    </recommendedName>
</protein>
<dbReference type="EMBL" id="VYQE01000007">
    <property type="protein sequence ID" value="KAA9005179.1"/>
    <property type="molecule type" value="Genomic_DNA"/>
</dbReference>